<dbReference type="PANTHER" id="PTHR22916:SF3">
    <property type="entry name" value="UDP-GLCNAC:BETAGAL BETA-1,3-N-ACETYLGLUCOSAMINYLTRANSFERASE-LIKE PROTEIN 1"/>
    <property type="match status" value="1"/>
</dbReference>
<proteinExistence type="predicted"/>
<accession>A0A928VLV8</accession>
<dbReference type="Gene3D" id="3.90.550.10">
    <property type="entry name" value="Spore Coat Polysaccharide Biosynthesis Protein SpsA, Chain A"/>
    <property type="match status" value="1"/>
</dbReference>
<dbReference type="SUPFAM" id="SSF53448">
    <property type="entry name" value="Nucleotide-diphospho-sugar transferases"/>
    <property type="match status" value="1"/>
</dbReference>
<feature type="domain" description="Glycosyltransferase 2-like" evidence="1">
    <location>
        <begin position="4"/>
        <end position="130"/>
    </location>
</feature>
<reference evidence="2" key="1">
    <citation type="submission" date="2020-10" db="EMBL/GenBank/DDBJ databases">
        <authorList>
            <person name="Castelo-Branco R."/>
            <person name="Eusebio N."/>
            <person name="Adriana R."/>
            <person name="Vieira A."/>
            <person name="Brugerolle De Fraissinette N."/>
            <person name="Rezende De Castro R."/>
            <person name="Schneider M.P."/>
            <person name="Vasconcelos V."/>
            <person name="Leao P.N."/>
        </authorList>
    </citation>
    <scope>NUCLEOTIDE SEQUENCE</scope>
    <source>
        <strain evidence="2">LEGE 11480</strain>
    </source>
</reference>
<name>A0A928VLV8_9CYAN</name>
<gene>
    <name evidence="2" type="ORF">IQ266_03880</name>
</gene>
<dbReference type="PANTHER" id="PTHR22916">
    <property type="entry name" value="GLYCOSYLTRANSFERASE"/>
    <property type="match status" value="1"/>
</dbReference>
<dbReference type="EMBL" id="JADEXQ010000008">
    <property type="protein sequence ID" value="MBE9028900.1"/>
    <property type="molecule type" value="Genomic_DNA"/>
</dbReference>
<keyword evidence="3" id="KW-1185">Reference proteome</keyword>
<evidence type="ECO:0000313" key="2">
    <source>
        <dbReference type="EMBL" id="MBE9028900.1"/>
    </source>
</evidence>
<evidence type="ECO:0000259" key="1">
    <source>
        <dbReference type="Pfam" id="PF00535"/>
    </source>
</evidence>
<dbReference type="InterPro" id="IPR001173">
    <property type="entry name" value="Glyco_trans_2-like"/>
</dbReference>
<dbReference type="Pfam" id="PF00535">
    <property type="entry name" value="Glycos_transf_2"/>
    <property type="match status" value="1"/>
</dbReference>
<protein>
    <submittedName>
        <fullName evidence="2">Glycosyltransferase</fullName>
    </submittedName>
</protein>
<dbReference type="GO" id="GO:0016758">
    <property type="term" value="F:hexosyltransferase activity"/>
    <property type="evidence" value="ECO:0007669"/>
    <property type="project" value="UniProtKB-ARBA"/>
</dbReference>
<comment type="caution">
    <text evidence="2">The sequence shown here is derived from an EMBL/GenBank/DDBJ whole genome shotgun (WGS) entry which is preliminary data.</text>
</comment>
<dbReference type="RefSeq" id="WP_264323723.1">
    <property type="nucleotide sequence ID" value="NZ_JADEXQ010000008.1"/>
</dbReference>
<sequence length="265" mass="30029">MKVSIITAAYNSEKTLRDTIVSVLSQDYPDIEYIVVDGASNDQTGEIVRSFGDQIAQFVSEPDRGMYDAMNKGIALATGDVIGILNSDDFYADATVISSVVDRLQATQADAVFGDLVYVNDSDLSKVTRYYSSARFQPRLFAYGWMPAHPTFFVKRWAYEQYGVFQIDYKIAADYELLTRFLAKYHLAYAYIPQVMVRMRTGGASTTNLMSNWILNREILRACAENGIKTNWFKVLSKYFTKVFQLIRRPKPAALSREPALPFKS</sequence>
<dbReference type="Proteomes" id="UP000625316">
    <property type="component" value="Unassembled WGS sequence"/>
</dbReference>
<evidence type="ECO:0000313" key="3">
    <source>
        <dbReference type="Proteomes" id="UP000625316"/>
    </source>
</evidence>
<dbReference type="AlphaFoldDB" id="A0A928VLV8"/>
<organism evidence="2 3">
    <name type="scientific">Romeriopsis navalis LEGE 11480</name>
    <dbReference type="NCBI Taxonomy" id="2777977"/>
    <lineage>
        <taxon>Bacteria</taxon>
        <taxon>Bacillati</taxon>
        <taxon>Cyanobacteriota</taxon>
        <taxon>Cyanophyceae</taxon>
        <taxon>Leptolyngbyales</taxon>
        <taxon>Leptolyngbyaceae</taxon>
        <taxon>Romeriopsis</taxon>
        <taxon>Romeriopsis navalis</taxon>
    </lineage>
</organism>
<dbReference type="InterPro" id="IPR029044">
    <property type="entry name" value="Nucleotide-diphossugar_trans"/>
</dbReference>
<dbReference type="CDD" id="cd06433">
    <property type="entry name" value="GT_2_WfgS_like"/>
    <property type="match status" value="1"/>
</dbReference>